<dbReference type="Proteomes" id="UP000018872">
    <property type="component" value="Unassembled WGS sequence"/>
</dbReference>
<sequence>MAQIPFQHGEQYVYTNGPMGPEYVTFVYPGINHYNFMDADGRTIRLSHSEAVSFIQPFNKPQTK</sequence>
<organism evidence="1 2">
    <name type="scientific">Tannerella sp. oral taxon BU063 isolate Cell 5</name>
    <dbReference type="NCBI Taxonomy" id="1410950"/>
    <lineage>
        <taxon>Bacteria</taxon>
        <taxon>Pseudomonadati</taxon>
        <taxon>Bacteroidota</taxon>
        <taxon>Bacteroidia</taxon>
        <taxon>Bacteroidales</taxon>
        <taxon>Tannerellaceae</taxon>
        <taxon>Tannerella</taxon>
    </lineage>
</organism>
<proteinExistence type="predicted"/>
<reference evidence="1 2" key="1">
    <citation type="submission" date="2013-11" db="EMBL/GenBank/DDBJ databases">
        <title>Single cell genomics of uncultured Tannerella BU063 (oral taxon 286).</title>
        <authorList>
            <person name="Beall C.J."/>
            <person name="Campbell A.G."/>
            <person name="Griffen A.L."/>
            <person name="Podar M."/>
            <person name="Leys E.J."/>
        </authorList>
    </citation>
    <scope>NUCLEOTIDE SEQUENCE [LARGE SCALE GENOMIC DNA]</scope>
    <source>
        <strain evidence="1">Cell 5</strain>
    </source>
</reference>
<evidence type="ECO:0000313" key="1">
    <source>
        <dbReference type="EMBL" id="ETK04086.1"/>
    </source>
</evidence>
<accession>W2CC80</accession>
<protein>
    <submittedName>
        <fullName evidence="1">Uncharacterized protein</fullName>
    </submittedName>
</protein>
<evidence type="ECO:0000313" key="2">
    <source>
        <dbReference type="Proteomes" id="UP000018872"/>
    </source>
</evidence>
<dbReference type="AlphaFoldDB" id="W2CC80"/>
<name>W2CC80_9BACT</name>
<dbReference type="PATRIC" id="fig|1410950.3.peg.1621"/>
<gene>
    <name evidence="1" type="ORF">T229_11010</name>
</gene>
<dbReference type="EMBL" id="AYYC01000705">
    <property type="protein sequence ID" value="ETK04086.1"/>
    <property type="molecule type" value="Genomic_DNA"/>
</dbReference>
<comment type="caution">
    <text evidence="1">The sequence shown here is derived from an EMBL/GenBank/DDBJ whole genome shotgun (WGS) entry which is preliminary data.</text>
</comment>